<dbReference type="EMBL" id="CP104013">
    <property type="protein sequence ID" value="UYP46453.1"/>
    <property type="molecule type" value="Genomic_DNA"/>
</dbReference>
<dbReference type="PRINTS" id="PR00332">
    <property type="entry name" value="HISTRIAD"/>
</dbReference>
<dbReference type="PANTHER" id="PTHR46648">
    <property type="entry name" value="HIT FAMILY PROTEIN 1"/>
    <property type="match status" value="1"/>
</dbReference>
<proteinExistence type="predicted"/>
<accession>A0ABY6HSG7</accession>
<protein>
    <recommendedName>
        <fullName evidence="2">HIT domain-containing protein</fullName>
    </recommendedName>
</protein>
<dbReference type="CDD" id="cd01277">
    <property type="entry name" value="HINT_subgroup"/>
    <property type="match status" value="1"/>
</dbReference>
<dbReference type="InterPro" id="IPR011146">
    <property type="entry name" value="HIT-like"/>
</dbReference>
<dbReference type="PROSITE" id="PS51084">
    <property type="entry name" value="HIT_2"/>
    <property type="match status" value="1"/>
</dbReference>
<keyword evidence="4" id="KW-1185">Reference proteome</keyword>
<evidence type="ECO:0000259" key="2">
    <source>
        <dbReference type="PROSITE" id="PS51084"/>
    </source>
</evidence>
<dbReference type="InterPro" id="IPR039384">
    <property type="entry name" value="HINT"/>
</dbReference>
<reference evidence="3" key="1">
    <citation type="submission" date="2022-09" db="EMBL/GenBank/DDBJ databases">
        <title>Actin cytoskeleton and complex cell architecture in an #Asgard archaeon.</title>
        <authorList>
            <person name="Ponce Toledo R.I."/>
            <person name="Schleper C."/>
            <person name="Rodrigues Oliveira T."/>
            <person name="Wollweber F."/>
            <person name="Xu J."/>
            <person name="Rittmann S."/>
            <person name="Klingl A."/>
            <person name="Pilhofer M."/>
        </authorList>
    </citation>
    <scope>NUCLEOTIDE SEQUENCE</scope>
    <source>
        <strain evidence="3">B-35</strain>
    </source>
</reference>
<name>A0ABY6HSG7_9ARCH</name>
<feature type="domain" description="HIT" evidence="2">
    <location>
        <begin position="7"/>
        <end position="114"/>
    </location>
</feature>
<dbReference type="InterPro" id="IPR036265">
    <property type="entry name" value="HIT-like_sf"/>
</dbReference>
<gene>
    <name evidence="3" type="ORF">NEF87_002738</name>
</gene>
<dbReference type="InterPro" id="IPR001310">
    <property type="entry name" value="Histidine_triad_HIT"/>
</dbReference>
<dbReference type="Gene3D" id="3.30.428.10">
    <property type="entry name" value="HIT-like"/>
    <property type="match status" value="1"/>
</dbReference>
<feature type="short sequence motif" description="Histidine triad motif" evidence="1">
    <location>
        <begin position="99"/>
        <end position="103"/>
    </location>
</feature>
<evidence type="ECO:0000313" key="4">
    <source>
        <dbReference type="Proteomes" id="UP001208689"/>
    </source>
</evidence>
<evidence type="ECO:0000256" key="1">
    <source>
        <dbReference type="PROSITE-ProRule" id="PRU00464"/>
    </source>
</evidence>
<dbReference type="PANTHER" id="PTHR46648:SF1">
    <property type="entry name" value="ADENOSINE 5'-MONOPHOSPHORAMIDASE HNT1"/>
    <property type="match status" value="1"/>
</dbReference>
<evidence type="ECO:0000313" key="3">
    <source>
        <dbReference type="EMBL" id="UYP46453.1"/>
    </source>
</evidence>
<dbReference type="Proteomes" id="UP001208689">
    <property type="component" value="Chromosome"/>
</dbReference>
<dbReference type="SUPFAM" id="SSF54197">
    <property type="entry name" value="HIT-like"/>
    <property type="match status" value="1"/>
</dbReference>
<organism evidence="3 4">
    <name type="scientific">Candidatus Lokiarchaeum ossiferum</name>
    <dbReference type="NCBI Taxonomy" id="2951803"/>
    <lineage>
        <taxon>Archaea</taxon>
        <taxon>Promethearchaeati</taxon>
        <taxon>Promethearchaeota</taxon>
        <taxon>Promethearchaeia</taxon>
        <taxon>Promethearchaeales</taxon>
        <taxon>Promethearchaeaceae</taxon>
        <taxon>Candidatus Lokiarchaeum</taxon>
    </lineage>
</organism>
<dbReference type="Pfam" id="PF01230">
    <property type="entry name" value="HIT"/>
    <property type="match status" value="1"/>
</dbReference>
<sequence>MNDPECLFCKILAGEIPSYKVFESEFTLAFLDIAPVSEGHTVVIPKNHYYNLLDIPENEILPFFNDLKTVANLIKTKLGCEGFNIVQNNFPAAGQVIPHFHFHIWPRISSDKLSHFQRNPEIANKEEIESVFKKFTNDY</sequence>